<evidence type="ECO:0000256" key="3">
    <source>
        <dbReference type="ARBA" id="ARBA00038502"/>
    </source>
</evidence>
<dbReference type="Gene3D" id="3.40.630.30">
    <property type="match status" value="2"/>
</dbReference>
<dbReference type="Proteomes" id="UP000555407">
    <property type="component" value="Unassembled WGS sequence"/>
</dbReference>
<comment type="similarity">
    <text evidence="3">Belongs to the acetyltransferase family. RimJ subfamily.</text>
</comment>
<dbReference type="AlphaFoldDB" id="A0A7X6A0X0"/>
<dbReference type="PANTHER" id="PTHR43792:SF8">
    <property type="entry name" value="[RIBOSOMAL PROTEIN US5]-ALANINE N-ACETYLTRANSFERASE"/>
    <property type="match status" value="1"/>
</dbReference>
<proteinExistence type="inferred from homology"/>
<dbReference type="SUPFAM" id="SSF55729">
    <property type="entry name" value="Acyl-CoA N-acyltransferases (Nat)"/>
    <property type="match status" value="2"/>
</dbReference>
<dbReference type="GO" id="GO:0016747">
    <property type="term" value="F:acyltransferase activity, transferring groups other than amino-acyl groups"/>
    <property type="evidence" value="ECO:0007669"/>
    <property type="project" value="InterPro"/>
</dbReference>
<evidence type="ECO:0000256" key="1">
    <source>
        <dbReference type="ARBA" id="ARBA00022679"/>
    </source>
</evidence>
<evidence type="ECO:0000313" key="6">
    <source>
        <dbReference type="Proteomes" id="UP000555407"/>
    </source>
</evidence>
<evidence type="ECO:0000256" key="2">
    <source>
        <dbReference type="ARBA" id="ARBA00023315"/>
    </source>
</evidence>
<dbReference type="RefSeq" id="WP_337758689.1">
    <property type="nucleotide sequence ID" value="NZ_JAASRO010000001.1"/>
</dbReference>
<dbReference type="InterPro" id="IPR000182">
    <property type="entry name" value="GNAT_dom"/>
</dbReference>
<accession>A0A7X6A0X0</accession>
<keyword evidence="6" id="KW-1185">Reference proteome</keyword>
<dbReference type="PROSITE" id="PS51186">
    <property type="entry name" value="GNAT"/>
    <property type="match status" value="2"/>
</dbReference>
<dbReference type="EMBL" id="JAASRO010000001">
    <property type="protein sequence ID" value="NIK57230.1"/>
    <property type="molecule type" value="Genomic_DNA"/>
</dbReference>
<organism evidence="5 6">
    <name type="scientific">Kribbella shirazensis</name>
    <dbReference type="NCBI Taxonomy" id="1105143"/>
    <lineage>
        <taxon>Bacteria</taxon>
        <taxon>Bacillati</taxon>
        <taxon>Actinomycetota</taxon>
        <taxon>Actinomycetes</taxon>
        <taxon>Propionibacteriales</taxon>
        <taxon>Kribbellaceae</taxon>
        <taxon>Kribbella</taxon>
    </lineage>
</organism>
<feature type="domain" description="N-acetyltransferase" evidence="4">
    <location>
        <begin position="15"/>
        <end position="163"/>
    </location>
</feature>
<comment type="caution">
    <text evidence="5">The sequence shown here is derived from an EMBL/GenBank/DDBJ whole genome shotgun (WGS) entry which is preliminary data.</text>
</comment>
<feature type="domain" description="N-acetyltransferase" evidence="4">
    <location>
        <begin position="207"/>
        <end position="368"/>
    </location>
</feature>
<dbReference type="Pfam" id="PF13302">
    <property type="entry name" value="Acetyltransf_3"/>
    <property type="match status" value="2"/>
</dbReference>
<keyword evidence="1 5" id="KW-0808">Transferase</keyword>
<dbReference type="InterPro" id="IPR016181">
    <property type="entry name" value="Acyl_CoA_acyltransferase"/>
</dbReference>
<sequence length="369" mass="41518">MPIPAEHPVLTDGVVTLRAPRPEDVDGQVARQREDPGRGFDDEDARRWISFGITDAWARRERLVFVIEHAGRYAGTASLQPDVNNGAWVHYGLSEWARGAGLASRAVRLLLEFGFATCGFHVVHWWARAGNWPSRRVAWATGFRLGGLGGLGETIPRMAEEGGERVDAWTGWIGPDDPRTPRQPWFDHPVLETPRLRLRTWREDEIPRITTARTNQATAHFLPFIPQPFTAEDARFWLKDMAEQAASGRRFNWCVADAETDQGLGNLTLFGIHKDKVRDAELGYWMHPDAQGRGVMSEAIQRLARWYFAPEDADGFGGRRLFIRTAASNTSARRTAEKAGFRHVGTERAGFPLATHVDDKVIYDLLVTD</sequence>
<reference evidence="5 6" key="1">
    <citation type="submission" date="2020-03" db="EMBL/GenBank/DDBJ databases">
        <title>Sequencing the genomes of 1000 actinobacteria strains.</title>
        <authorList>
            <person name="Klenk H.-P."/>
        </authorList>
    </citation>
    <scope>NUCLEOTIDE SEQUENCE [LARGE SCALE GENOMIC DNA]</scope>
    <source>
        <strain evidence="5 6">DSM 45490</strain>
    </source>
</reference>
<protein>
    <submittedName>
        <fullName evidence="5">RimJ/RimL family protein N-acetyltransferase</fullName>
    </submittedName>
</protein>
<evidence type="ECO:0000313" key="5">
    <source>
        <dbReference type="EMBL" id="NIK57230.1"/>
    </source>
</evidence>
<gene>
    <name evidence="5" type="ORF">BJY22_002947</name>
</gene>
<name>A0A7X6A0X0_9ACTN</name>
<dbReference type="InterPro" id="IPR051531">
    <property type="entry name" value="N-acetyltransferase"/>
</dbReference>
<dbReference type="PANTHER" id="PTHR43792">
    <property type="entry name" value="GNAT FAMILY, PUTATIVE (AFU_ORTHOLOGUE AFUA_3G00765)-RELATED-RELATED"/>
    <property type="match status" value="1"/>
</dbReference>
<evidence type="ECO:0000259" key="4">
    <source>
        <dbReference type="PROSITE" id="PS51186"/>
    </source>
</evidence>
<keyword evidence="2" id="KW-0012">Acyltransferase</keyword>